<accession>A0ACC1I517</accession>
<organism evidence="1 2">
    <name type="scientific">Kickxella alabastrina</name>
    <dbReference type="NCBI Taxonomy" id="61397"/>
    <lineage>
        <taxon>Eukaryota</taxon>
        <taxon>Fungi</taxon>
        <taxon>Fungi incertae sedis</taxon>
        <taxon>Zoopagomycota</taxon>
        <taxon>Kickxellomycotina</taxon>
        <taxon>Kickxellomycetes</taxon>
        <taxon>Kickxellales</taxon>
        <taxon>Kickxellaceae</taxon>
        <taxon>Kickxella</taxon>
    </lineage>
</organism>
<dbReference type="EMBL" id="JANBPG010001944">
    <property type="protein sequence ID" value="KAJ1887646.1"/>
    <property type="molecule type" value="Genomic_DNA"/>
</dbReference>
<gene>
    <name evidence="1" type="ORF">LPJ66_009007</name>
</gene>
<protein>
    <submittedName>
        <fullName evidence="1">Uncharacterized protein</fullName>
    </submittedName>
</protein>
<reference evidence="1" key="1">
    <citation type="submission" date="2022-07" db="EMBL/GenBank/DDBJ databases">
        <title>Phylogenomic reconstructions and comparative analyses of Kickxellomycotina fungi.</title>
        <authorList>
            <person name="Reynolds N.K."/>
            <person name="Stajich J.E."/>
            <person name="Barry K."/>
            <person name="Grigoriev I.V."/>
            <person name="Crous P."/>
            <person name="Smith M.E."/>
        </authorList>
    </citation>
    <scope>NUCLEOTIDE SEQUENCE</scope>
    <source>
        <strain evidence="1">Benny 63K</strain>
    </source>
</reference>
<keyword evidence="2" id="KW-1185">Reference proteome</keyword>
<evidence type="ECO:0000313" key="2">
    <source>
        <dbReference type="Proteomes" id="UP001150581"/>
    </source>
</evidence>
<proteinExistence type="predicted"/>
<sequence>MANIAATFISGLVLGSGAVYAFTSYFTEQSHVINYKLHRASAFLKEAATGEKQLIPAWKDTRPDVMNKYQQFASRISGTAIPLAKTGWNATISSTASSVADIDINADKLVSIICKDNKSQ</sequence>
<dbReference type="Proteomes" id="UP001150581">
    <property type="component" value="Unassembled WGS sequence"/>
</dbReference>
<evidence type="ECO:0000313" key="1">
    <source>
        <dbReference type="EMBL" id="KAJ1887646.1"/>
    </source>
</evidence>
<comment type="caution">
    <text evidence="1">The sequence shown here is derived from an EMBL/GenBank/DDBJ whole genome shotgun (WGS) entry which is preliminary data.</text>
</comment>
<name>A0ACC1I517_9FUNG</name>